<reference evidence="3" key="1">
    <citation type="journal article" date="2014" name="Nat. Commun.">
        <title>The emerging biofuel crop Camelina sativa retains a highly undifferentiated hexaploid genome structure.</title>
        <authorList>
            <person name="Kagale S."/>
            <person name="Koh C."/>
            <person name="Nixon J."/>
            <person name="Bollina V."/>
            <person name="Clarke W.E."/>
            <person name="Tuteja R."/>
            <person name="Spillane C."/>
            <person name="Robinson S.J."/>
            <person name="Links M.G."/>
            <person name="Clarke C."/>
            <person name="Higgins E.E."/>
            <person name="Huebert T."/>
            <person name="Sharpe A.G."/>
            <person name="Parkin I.A."/>
        </authorList>
    </citation>
    <scope>NUCLEOTIDE SEQUENCE [LARGE SCALE GENOMIC DNA]</scope>
    <source>
        <strain evidence="3">cv. DH55</strain>
    </source>
</reference>
<keyword evidence="3" id="KW-1185">Reference proteome</keyword>
<organism evidence="3 4">
    <name type="scientific">Camelina sativa</name>
    <name type="common">False flax</name>
    <name type="synonym">Myagrum sativum</name>
    <dbReference type="NCBI Taxonomy" id="90675"/>
    <lineage>
        <taxon>Eukaryota</taxon>
        <taxon>Viridiplantae</taxon>
        <taxon>Streptophyta</taxon>
        <taxon>Embryophyta</taxon>
        <taxon>Tracheophyta</taxon>
        <taxon>Spermatophyta</taxon>
        <taxon>Magnoliopsida</taxon>
        <taxon>eudicotyledons</taxon>
        <taxon>Gunneridae</taxon>
        <taxon>Pentapetalae</taxon>
        <taxon>rosids</taxon>
        <taxon>malvids</taxon>
        <taxon>Brassicales</taxon>
        <taxon>Brassicaceae</taxon>
        <taxon>Camelineae</taxon>
        <taxon>Camelina</taxon>
    </lineage>
</organism>
<evidence type="ECO:0000259" key="2">
    <source>
        <dbReference type="Pfam" id="PF22936"/>
    </source>
</evidence>
<evidence type="ECO:0000313" key="4">
    <source>
        <dbReference type="RefSeq" id="XP_010446172.1"/>
    </source>
</evidence>
<accession>A0ABM0UTM9</accession>
<proteinExistence type="predicted"/>
<dbReference type="Pfam" id="PF22936">
    <property type="entry name" value="Pol_BBD"/>
    <property type="match status" value="1"/>
</dbReference>
<dbReference type="RefSeq" id="XP_010446172.1">
    <property type="nucleotide sequence ID" value="XM_010447870.1"/>
</dbReference>
<name>A0ABM0UTM9_CAMSA</name>
<reference evidence="4" key="2">
    <citation type="submission" date="2025-08" db="UniProtKB">
        <authorList>
            <consortium name="RefSeq"/>
        </authorList>
    </citation>
    <scope>IDENTIFICATION</scope>
    <source>
        <tissue evidence="4">Leaf</tissue>
    </source>
</reference>
<dbReference type="Proteomes" id="UP000694864">
    <property type="component" value="Chromosome 11"/>
</dbReference>
<dbReference type="PANTHER" id="PTHR37610:SF101">
    <property type="entry name" value="(RAPE) HYPOTHETICAL PROTEIN"/>
    <property type="match status" value="1"/>
</dbReference>
<dbReference type="PANTHER" id="PTHR37610">
    <property type="entry name" value="CCHC-TYPE DOMAIN-CONTAINING PROTEIN"/>
    <property type="match status" value="1"/>
</dbReference>
<evidence type="ECO:0000313" key="3">
    <source>
        <dbReference type="Proteomes" id="UP000694864"/>
    </source>
</evidence>
<feature type="domain" description="Retrovirus-related Pol polyprotein from transposon TNT 1-94-like beta-barrel" evidence="2">
    <location>
        <begin position="382"/>
        <end position="456"/>
    </location>
</feature>
<dbReference type="InterPro" id="IPR029472">
    <property type="entry name" value="Copia-like_N"/>
</dbReference>
<protein>
    <submittedName>
        <fullName evidence="4">Uncharacterized protein LOC104728963</fullName>
    </submittedName>
</protein>
<dbReference type="GeneID" id="104728963"/>
<evidence type="ECO:0000259" key="1">
    <source>
        <dbReference type="Pfam" id="PF14244"/>
    </source>
</evidence>
<sequence>MTTPNPTPNPMETRRTISPYDLTAADNPGAVISHPLLNGSNYDEWSCGMKTTLCFRKKFGFLDGSITRPAEGSPDLEDWWTIQALLVSWIKMSIDTSLRSSISHRDVAKDLWDTLKKRFSVTNGPRIQQLKAELACCKQHGLAIEAYFGKLNQIWDNMAHYRPLRVCKCGKCECNLGSLQEQDHEGEHVHDFLFGLDDTYHTVRSTLVSRTPLQPLEEIYNVVRQEEDLKTTLHLNDDTSAVTAHAIQVKPHVTHHRTDPTPISDSPSLCKHCQRPGHASDSFFAVIGYPEWWGERPRSRTASVRGRGAATSGRGRSVSYANVVLVPPMPTSEQVNYTITNADRDGVSGLNDNQWRMLKNLLNRGASTSTEKLSDKSSVSSWILDSGASHHLTGTFEHFSSVLDMPPVIIILADGRERISTKQGTVNLGSHLLLKSVYFVEELTTDLIVVGQLMDENRCVVQMADQFLVIQDRVSRTVIGAGKRELGTFTFHSTKFAGEVRTRDDALYDLWHHRLGHLATQVIGSLKHVSIFVSSTLMNKACAFQTTVQSFRSDNGSEFISLTKYFRQEGFNVI</sequence>
<dbReference type="Pfam" id="PF14244">
    <property type="entry name" value="Retrotran_gag_3"/>
    <property type="match status" value="1"/>
</dbReference>
<dbReference type="InterPro" id="IPR054722">
    <property type="entry name" value="PolX-like_BBD"/>
</dbReference>
<feature type="domain" description="Retrotransposon Copia-like N-terminal" evidence="1">
    <location>
        <begin position="25"/>
        <end position="70"/>
    </location>
</feature>
<gene>
    <name evidence="4" type="primary">LOC104728963</name>
</gene>